<organism evidence="1 2">
    <name type="scientific">Streptosporangium sandarakinum</name>
    <dbReference type="NCBI Taxonomy" id="1260955"/>
    <lineage>
        <taxon>Bacteria</taxon>
        <taxon>Bacillati</taxon>
        <taxon>Actinomycetota</taxon>
        <taxon>Actinomycetes</taxon>
        <taxon>Streptosporangiales</taxon>
        <taxon>Streptosporangiaceae</taxon>
        <taxon>Streptosporangium</taxon>
    </lineage>
</organism>
<dbReference type="EMBL" id="JACCCO010000002">
    <property type="protein sequence ID" value="NYF41926.1"/>
    <property type="molecule type" value="Genomic_DNA"/>
</dbReference>
<gene>
    <name evidence="1" type="ORF">HDA43_004127</name>
</gene>
<comment type="caution">
    <text evidence="1">The sequence shown here is derived from an EMBL/GenBank/DDBJ whole genome shotgun (WGS) entry which is preliminary data.</text>
</comment>
<dbReference type="AlphaFoldDB" id="A0A852V1N5"/>
<reference evidence="1 2" key="1">
    <citation type="submission" date="2020-07" db="EMBL/GenBank/DDBJ databases">
        <title>Sequencing the genomes of 1000 actinobacteria strains.</title>
        <authorList>
            <person name="Klenk H.-P."/>
        </authorList>
    </citation>
    <scope>NUCLEOTIDE SEQUENCE [LARGE SCALE GENOMIC DNA]</scope>
    <source>
        <strain evidence="1 2">DSM 45763</strain>
    </source>
</reference>
<name>A0A852V1N5_9ACTN</name>
<proteinExistence type="predicted"/>
<dbReference type="Proteomes" id="UP000576393">
    <property type="component" value="Unassembled WGS sequence"/>
</dbReference>
<evidence type="ECO:0000313" key="1">
    <source>
        <dbReference type="EMBL" id="NYF41926.1"/>
    </source>
</evidence>
<dbReference type="RefSeq" id="WP_179824085.1">
    <property type="nucleotide sequence ID" value="NZ_JACCCO010000002.1"/>
</dbReference>
<sequence length="47" mass="5578">MGAIDEMTCIYDNLRGYVSDETREIRRRFEELFEQGLPPGPDTDWRV</sequence>
<keyword evidence="2" id="KW-1185">Reference proteome</keyword>
<accession>A0A852V1N5</accession>
<protein>
    <submittedName>
        <fullName evidence="1">Uncharacterized protein</fullName>
    </submittedName>
</protein>
<evidence type="ECO:0000313" key="2">
    <source>
        <dbReference type="Proteomes" id="UP000576393"/>
    </source>
</evidence>